<dbReference type="AlphaFoldDB" id="A0A2U9PRX1"/>
<name>A0A2U9PRX1_MYCSE</name>
<proteinExistence type="predicted"/>
<gene>
    <name evidence="1" type="ORF">D806_035010</name>
</gene>
<reference evidence="2" key="2">
    <citation type="submission" date="2018-03" db="EMBL/GenBank/DDBJ databases">
        <authorList>
            <person name="Derbyshire K."/>
            <person name="Gray T.A."/>
            <person name="Champion M."/>
        </authorList>
    </citation>
    <scope>NUCLEOTIDE SEQUENCE [LARGE SCALE GENOMIC DNA]</scope>
    <source>
        <strain evidence="2">MKD8</strain>
    </source>
</reference>
<organism evidence="1 2">
    <name type="scientific">Mycolicibacterium smegmatis (strain MKD8)</name>
    <name type="common">Mycobacterium smegmatis</name>
    <dbReference type="NCBI Taxonomy" id="1214915"/>
    <lineage>
        <taxon>Bacteria</taxon>
        <taxon>Bacillati</taxon>
        <taxon>Actinomycetota</taxon>
        <taxon>Actinomycetes</taxon>
        <taxon>Mycobacteriales</taxon>
        <taxon>Mycobacteriaceae</taxon>
        <taxon>Mycolicibacterium</taxon>
    </lineage>
</organism>
<evidence type="ECO:0000313" key="1">
    <source>
        <dbReference type="EMBL" id="AWT54473.1"/>
    </source>
</evidence>
<dbReference type="EMBL" id="CP027541">
    <property type="protein sequence ID" value="AWT54473.1"/>
    <property type="molecule type" value="Genomic_DNA"/>
</dbReference>
<dbReference type="Proteomes" id="UP000011200">
    <property type="component" value="Chromosome"/>
</dbReference>
<accession>A0A2U9PRX1</accession>
<sequence length="51" mass="6000">MEHYLVRITLVRVDMEGDDGREPAVDLAVRPEWKRTGYEFFPFSAWQAGAW</sequence>
<protein>
    <submittedName>
        <fullName evidence="1">Uncharacterized protein</fullName>
    </submittedName>
</protein>
<evidence type="ECO:0000313" key="2">
    <source>
        <dbReference type="Proteomes" id="UP000011200"/>
    </source>
</evidence>
<reference evidence="1 2" key="1">
    <citation type="journal article" date="2013" name="Genome Announc.">
        <title>Draft genome sequence of MKD8, a conjugal recipient Mycobacterium smegmatis strain.</title>
        <authorList>
            <person name="Gray T.A."/>
            <person name="Palumbo M.J."/>
            <person name="Derbyshire K.M."/>
        </authorList>
    </citation>
    <scope>NUCLEOTIDE SEQUENCE [LARGE SCALE GENOMIC DNA]</scope>
    <source>
        <strain evidence="1 2">MKD8</strain>
    </source>
</reference>